<dbReference type="InterPro" id="IPR013766">
    <property type="entry name" value="Thioredoxin_domain"/>
</dbReference>
<name>A0A411Z0L8_9RHOB</name>
<dbReference type="RefSeq" id="WP_118152915.1">
    <property type="nucleotide sequence ID" value="NZ_QWEY01000007.1"/>
</dbReference>
<evidence type="ECO:0000259" key="2">
    <source>
        <dbReference type="PROSITE" id="PS51352"/>
    </source>
</evidence>
<sequence>MHRRNFLSLSAGLTVFSLASRAFGATPYTAGAAEAAMDAGRTVLLDFWASWCSTCAAQERVLAALKAENPAYEQNIAFFIVDWDEHGNGALSKALKIPRRSTLVALKGRQELGRIVAGTSKADIKALLDKAMASA</sequence>
<protein>
    <submittedName>
        <fullName evidence="3">Thioredoxin</fullName>
    </submittedName>
</protein>
<evidence type="ECO:0000313" key="3">
    <source>
        <dbReference type="EMBL" id="RGP36597.1"/>
    </source>
</evidence>
<dbReference type="PROSITE" id="PS51352">
    <property type="entry name" value="THIOREDOXIN_2"/>
    <property type="match status" value="1"/>
</dbReference>
<keyword evidence="1" id="KW-0732">Signal</keyword>
<dbReference type="SUPFAM" id="SSF52833">
    <property type="entry name" value="Thioredoxin-like"/>
    <property type="match status" value="1"/>
</dbReference>
<dbReference type="Pfam" id="PF00085">
    <property type="entry name" value="Thioredoxin"/>
    <property type="match status" value="1"/>
</dbReference>
<feature type="chain" id="PRO_5019517090" evidence="1">
    <location>
        <begin position="25"/>
        <end position="135"/>
    </location>
</feature>
<dbReference type="Gene3D" id="3.40.30.10">
    <property type="entry name" value="Glutaredoxin"/>
    <property type="match status" value="1"/>
</dbReference>
<proteinExistence type="predicted"/>
<gene>
    <name evidence="3" type="ORF">D1012_13055</name>
</gene>
<evidence type="ECO:0000313" key="4">
    <source>
        <dbReference type="Proteomes" id="UP000284547"/>
    </source>
</evidence>
<feature type="domain" description="Thioredoxin" evidence="2">
    <location>
        <begin position="7"/>
        <end position="133"/>
    </location>
</feature>
<organism evidence="3 4">
    <name type="scientific">Pseudotabrizicola alkalilacus</name>
    <dbReference type="NCBI Taxonomy" id="2305252"/>
    <lineage>
        <taxon>Bacteria</taxon>
        <taxon>Pseudomonadati</taxon>
        <taxon>Pseudomonadota</taxon>
        <taxon>Alphaproteobacteria</taxon>
        <taxon>Rhodobacterales</taxon>
        <taxon>Paracoccaceae</taxon>
        <taxon>Pseudotabrizicola</taxon>
    </lineage>
</organism>
<dbReference type="CDD" id="cd02947">
    <property type="entry name" value="TRX_family"/>
    <property type="match status" value="1"/>
</dbReference>
<dbReference type="Proteomes" id="UP000284547">
    <property type="component" value="Unassembled WGS sequence"/>
</dbReference>
<dbReference type="AlphaFoldDB" id="A0A411Z0L8"/>
<evidence type="ECO:0000256" key="1">
    <source>
        <dbReference type="SAM" id="SignalP"/>
    </source>
</evidence>
<dbReference type="EMBL" id="QWEY01000007">
    <property type="protein sequence ID" value="RGP36597.1"/>
    <property type="molecule type" value="Genomic_DNA"/>
</dbReference>
<dbReference type="OrthoDB" id="7950124at2"/>
<reference evidence="3 4" key="1">
    <citation type="submission" date="2018-08" db="EMBL/GenBank/DDBJ databases">
        <title>Flavobacterium tibetense sp. nov., isolated from a wetland YonghuCo on Tibetan Plateau.</title>
        <authorList>
            <person name="Phurbu D."/>
            <person name="Lu H."/>
            <person name="Xing P."/>
        </authorList>
    </citation>
    <scope>NUCLEOTIDE SEQUENCE [LARGE SCALE GENOMIC DNA]</scope>
    <source>
        <strain evidence="3 4">DJC</strain>
    </source>
</reference>
<dbReference type="InterPro" id="IPR036249">
    <property type="entry name" value="Thioredoxin-like_sf"/>
</dbReference>
<accession>A0A411Z0L8</accession>
<comment type="caution">
    <text evidence="3">The sequence shown here is derived from an EMBL/GenBank/DDBJ whole genome shotgun (WGS) entry which is preliminary data.</text>
</comment>
<keyword evidence="4" id="KW-1185">Reference proteome</keyword>
<feature type="signal peptide" evidence="1">
    <location>
        <begin position="1"/>
        <end position="24"/>
    </location>
</feature>